<keyword evidence="1" id="KW-0472">Membrane</keyword>
<accession>A0A6C0LPC1</accession>
<organism evidence="2">
    <name type="scientific">viral metagenome</name>
    <dbReference type="NCBI Taxonomy" id="1070528"/>
    <lineage>
        <taxon>unclassified sequences</taxon>
        <taxon>metagenomes</taxon>
        <taxon>organismal metagenomes</taxon>
    </lineage>
</organism>
<evidence type="ECO:0000313" key="2">
    <source>
        <dbReference type="EMBL" id="QHU31808.1"/>
    </source>
</evidence>
<keyword evidence="1" id="KW-1133">Transmembrane helix</keyword>
<feature type="transmembrane region" description="Helical" evidence="1">
    <location>
        <begin position="217"/>
        <end position="235"/>
    </location>
</feature>
<evidence type="ECO:0000256" key="1">
    <source>
        <dbReference type="SAM" id="Phobius"/>
    </source>
</evidence>
<keyword evidence="1" id="KW-0812">Transmembrane</keyword>
<proteinExistence type="predicted"/>
<sequence>MSAVNNQVMTCPAIDPASTQTTDFLLQKWTSGGKNGVMNDSLPVDQTTGLITGTAIATQVQTLINNGTIPPPPVMSNGNSDMDKLMTQDGTMYTNLQSEFCWYESRYIYALNQFLQAATLRQATDAGPANQFLAITQTLNRRANSVLQIISYLAQTRVGDIMSSKTSIDKLNTDINTKIAKLQAGWAVLRTNDAAVTTQKEMVRYTEEKNNYTNNRLVVWTALNILALGAIFYVYQRA</sequence>
<name>A0A6C0LPC1_9ZZZZ</name>
<dbReference type="AlphaFoldDB" id="A0A6C0LPC1"/>
<dbReference type="EMBL" id="MN740533">
    <property type="protein sequence ID" value="QHU31808.1"/>
    <property type="molecule type" value="Genomic_DNA"/>
</dbReference>
<protein>
    <submittedName>
        <fullName evidence="2">Uncharacterized protein</fullName>
    </submittedName>
</protein>
<reference evidence="2" key="1">
    <citation type="journal article" date="2020" name="Nature">
        <title>Giant virus diversity and host interactions through global metagenomics.</title>
        <authorList>
            <person name="Schulz F."/>
            <person name="Roux S."/>
            <person name="Paez-Espino D."/>
            <person name="Jungbluth S."/>
            <person name="Walsh D.A."/>
            <person name="Denef V.J."/>
            <person name="McMahon K.D."/>
            <person name="Konstantinidis K.T."/>
            <person name="Eloe-Fadrosh E.A."/>
            <person name="Kyrpides N.C."/>
            <person name="Woyke T."/>
        </authorList>
    </citation>
    <scope>NUCLEOTIDE SEQUENCE</scope>
    <source>
        <strain evidence="2">GVMAG-M-3300027963-41</strain>
    </source>
</reference>